<evidence type="ECO:0000313" key="6">
    <source>
        <dbReference type="EMBL" id="KZZ95833.1"/>
    </source>
</evidence>
<feature type="domain" description="FAD-binding" evidence="5">
    <location>
        <begin position="10"/>
        <end position="403"/>
    </location>
</feature>
<dbReference type="Gene3D" id="3.50.50.60">
    <property type="entry name" value="FAD/NAD(P)-binding domain"/>
    <property type="match status" value="2"/>
</dbReference>
<keyword evidence="7" id="KW-1185">Reference proteome</keyword>
<protein>
    <submittedName>
        <fullName evidence="6">FAD dependent oxidoreductase</fullName>
    </submittedName>
</protein>
<dbReference type="GO" id="GO:0071949">
    <property type="term" value="F:FAD binding"/>
    <property type="evidence" value="ECO:0007669"/>
    <property type="project" value="InterPro"/>
</dbReference>
<dbReference type="PANTHER" id="PTHR46865">
    <property type="entry name" value="OXIDOREDUCTASE-RELATED"/>
    <property type="match status" value="1"/>
</dbReference>
<evidence type="ECO:0000313" key="7">
    <source>
        <dbReference type="Proteomes" id="UP000078544"/>
    </source>
</evidence>
<evidence type="ECO:0000256" key="4">
    <source>
        <dbReference type="SAM" id="MobiDB-lite"/>
    </source>
</evidence>
<comment type="caution">
    <text evidence="6">The sequence shown here is derived from an EMBL/GenBank/DDBJ whole genome shotgun (WGS) entry which is preliminary data.</text>
</comment>
<sequence>MASPATRPLRVLISGGGIAGPALAFWLNRLGHACTIVERFPSLRANGQQIDIRRQGVEAAERMGILDDIRALSVDEAGMRFVDASGKNIAFFPKLEMKPGEEKGDQGFSSEFEIMRGDLCRLLYEKTTTTSSRSNNNNTTTTTTTTGSTGDPNSSGTAVAATTTTTTEYRFGTYVTDFQNEPDSVRVGLSDGSSARYDLLVAADGQGSRIRKMLLEDEPASVDSSRDFGLHIALFTIPRRKDDAGLATIYPTDGRRIIFTRFHSATHGQCYFATMARPDEVRQMLKQQQQPDGTTNNVRQQKDFFADMFRGCGWQADRLVDDMLASDDFYVQPCIQIRSGIWSKGRVTCLGDAGYGPTALTGMGTSLALIGAHVLAGEISQAVDVPAALARYEAVFRPYVQDVQQIPRALPGIVYPESRWGVRVMQLVLRITSLLRLERLFQTSFQHKDAWQIPQYPKLKAVSAGFR</sequence>
<dbReference type="Proteomes" id="UP000078544">
    <property type="component" value="Unassembled WGS sequence"/>
</dbReference>
<gene>
    <name evidence="6" type="ORF">AAL_04129</name>
</gene>
<dbReference type="AlphaFoldDB" id="A0A162IN34"/>
<dbReference type="Pfam" id="PF01494">
    <property type="entry name" value="FAD_binding_3"/>
    <property type="match status" value="1"/>
</dbReference>
<proteinExistence type="predicted"/>
<dbReference type="InterPro" id="IPR002938">
    <property type="entry name" value="FAD-bd"/>
</dbReference>
<keyword evidence="1" id="KW-0285">Flavoprotein</keyword>
<dbReference type="OrthoDB" id="655030at2759"/>
<dbReference type="STRING" id="1081109.A0A162IN34"/>
<dbReference type="SUPFAM" id="SSF51905">
    <property type="entry name" value="FAD/NAD(P)-binding domain"/>
    <property type="match status" value="1"/>
</dbReference>
<accession>A0A162IN34</accession>
<dbReference type="Gene3D" id="3.30.9.10">
    <property type="entry name" value="D-Amino Acid Oxidase, subunit A, domain 2"/>
    <property type="match status" value="1"/>
</dbReference>
<name>A0A162IN34_9HYPO</name>
<dbReference type="PRINTS" id="PR00420">
    <property type="entry name" value="RNGMNOXGNASE"/>
</dbReference>
<evidence type="ECO:0000256" key="2">
    <source>
        <dbReference type="ARBA" id="ARBA00022827"/>
    </source>
</evidence>
<dbReference type="PANTHER" id="PTHR46865:SF7">
    <property type="entry name" value="MONOOXYGENASE, PUTATIVE (AFU_ORTHOLOGUE AFUA_8G07040)-RELATED"/>
    <property type="match status" value="1"/>
</dbReference>
<evidence type="ECO:0000259" key="5">
    <source>
        <dbReference type="Pfam" id="PF01494"/>
    </source>
</evidence>
<evidence type="ECO:0000256" key="3">
    <source>
        <dbReference type="ARBA" id="ARBA00023002"/>
    </source>
</evidence>
<keyword evidence="3" id="KW-0560">Oxidoreductase</keyword>
<dbReference type="InterPro" id="IPR051704">
    <property type="entry name" value="FAD_aromatic-hydroxylase"/>
</dbReference>
<keyword evidence="2" id="KW-0274">FAD</keyword>
<dbReference type="GO" id="GO:0016491">
    <property type="term" value="F:oxidoreductase activity"/>
    <property type="evidence" value="ECO:0007669"/>
    <property type="project" value="UniProtKB-KW"/>
</dbReference>
<dbReference type="InterPro" id="IPR036188">
    <property type="entry name" value="FAD/NAD-bd_sf"/>
</dbReference>
<organism evidence="6 7">
    <name type="scientific">Moelleriella libera RCEF 2490</name>
    <dbReference type="NCBI Taxonomy" id="1081109"/>
    <lineage>
        <taxon>Eukaryota</taxon>
        <taxon>Fungi</taxon>
        <taxon>Dikarya</taxon>
        <taxon>Ascomycota</taxon>
        <taxon>Pezizomycotina</taxon>
        <taxon>Sordariomycetes</taxon>
        <taxon>Hypocreomycetidae</taxon>
        <taxon>Hypocreales</taxon>
        <taxon>Clavicipitaceae</taxon>
        <taxon>Moelleriella</taxon>
    </lineage>
</organism>
<feature type="region of interest" description="Disordered" evidence="4">
    <location>
        <begin position="128"/>
        <end position="158"/>
    </location>
</feature>
<reference evidence="6 7" key="1">
    <citation type="journal article" date="2016" name="Genome Biol. Evol.">
        <title>Divergent and convergent evolution of fungal pathogenicity.</title>
        <authorList>
            <person name="Shang Y."/>
            <person name="Xiao G."/>
            <person name="Zheng P."/>
            <person name="Cen K."/>
            <person name="Zhan S."/>
            <person name="Wang C."/>
        </authorList>
    </citation>
    <scope>NUCLEOTIDE SEQUENCE [LARGE SCALE GENOMIC DNA]</scope>
    <source>
        <strain evidence="6 7">RCEF 2490</strain>
    </source>
</reference>
<evidence type="ECO:0000256" key="1">
    <source>
        <dbReference type="ARBA" id="ARBA00022630"/>
    </source>
</evidence>
<dbReference type="EMBL" id="AZGY01000008">
    <property type="protein sequence ID" value="KZZ95833.1"/>
    <property type="molecule type" value="Genomic_DNA"/>
</dbReference>